<evidence type="ECO:0000313" key="5">
    <source>
        <dbReference type="EMBL" id="MBE1533713.1"/>
    </source>
</evidence>
<dbReference type="Gene3D" id="1.10.510.10">
    <property type="entry name" value="Transferase(Phosphotransferase) domain 1"/>
    <property type="match status" value="1"/>
</dbReference>
<dbReference type="Pfam" id="PF00069">
    <property type="entry name" value="Pkinase"/>
    <property type="match status" value="1"/>
</dbReference>
<keyword evidence="2" id="KW-0547">Nucleotide-binding</keyword>
<keyword evidence="5" id="KW-0808">Transferase</keyword>
<dbReference type="GO" id="GO:0004674">
    <property type="term" value="F:protein serine/threonine kinase activity"/>
    <property type="evidence" value="ECO:0007669"/>
    <property type="project" value="UniProtKB-KW"/>
</dbReference>
<dbReference type="SUPFAM" id="SSF56112">
    <property type="entry name" value="Protein kinase-like (PK-like)"/>
    <property type="match status" value="1"/>
</dbReference>
<evidence type="ECO:0000313" key="6">
    <source>
        <dbReference type="Proteomes" id="UP000627838"/>
    </source>
</evidence>
<dbReference type="PANTHER" id="PTHR45832">
    <property type="entry name" value="SERINE/THREONINE-PROTEIN KINASE SAMKA-RELATED-RELATED"/>
    <property type="match status" value="1"/>
</dbReference>
<gene>
    <name evidence="5" type="ORF">H4W34_003546</name>
</gene>
<proteinExistence type="inferred from homology"/>
<accession>A0ABR9JT81</accession>
<feature type="domain" description="Protein kinase" evidence="4">
    <location>
        <begin position="1"/>
        <end position="140"/>
    </location>
</feature>
<name>A0ABR9JT81_9ACTN</name>
<dbReference type="InterPro" id="IPR051931">
    <property type="entry name" value="PAK3-like"/>
</dbReference>
<dbReference type="Proteomes" id="UP000627838">
    <property type="component" value="Unassembled WGS sequence"/>
</dbReference>
<comment type="similarity">
    <text evidence="1">Belongs to the protein kinase superfamily. STE Ser/Thr protein kinase family. STE20 subfamily.</text>
</comment>
<dbReference type="SMART" id="SM00220">
    <property type="entry name" value="S_TKc"/>
    <property type="match status" value="1"/>
</dbReference>
<sequence length="140" mass="14690">MHLPATDHELAEQSARARREARTIARISHPNVVNVHDLVELGERLWLVMEFVDGPSLKEHLAATGPANPHAVAVIGLQLLSALEAVHTAGALHRDVKPGDVLLRGDDRVVLCDFGIAVLTGTDSITATGAGIGCSPATGT</sequence>
<dbReference type="PANTHER" id="PTHR45832:SF22">
    <property type="entry name" value="SERINE_THREONINE-PROTEIN KINASE SAMKA-RELATED"/>
    <property type="match status" value="1"/>
</dbReference>
<dbReference type="InterPro" id="IPR000719">
    <property type="entry name" value="Prot_kinase_dom"/>
</dbReference>
<keyword evidence="5" id="KW-0723">Serine/threonine-protein kinase</keyword>
<keyword evidence="5" id="KW-0418">Kinase</keyword>
<evidence type="ECO:0000256" key="2">
    <source>
        <dbReference type="ARBA" id="ARBA00022741"/>
    </source>
</evidence>
<evidence type="ECO:0000256" key="1">
    <source>
        <dbReference type="ARBA" id="ARBA00008874"/>
    </source>
</evidence>
<organism evidence="5 6">
    <name type="scientific">Actinomadura algeriensis</name>
    <dbReference type="NCBI Taxonomy" id="1679523"/>
    <lineage>
        <taxon>Bacteria</taxon>
        <taxon>Bacillati</taxon>
        <taxon>Actinomycetota</taxon>
        <taxon>Actinomycetes</taxon>
        <taxon>Streptosporangiales</taxon>
        <taxon>Thermomonosporaceae</taxon>
        <taxon>Actinomadura</taxon>
    </lineage>
</organism>
<evidence type="ECO:0000259" key="4">
    <source>
        <dbReference type="PROSITE" id="PS50011"/>
    </source>
</evidence>
<dbReference type="PROSITE" id="PS50011">
    <property type="entry name" value="PROTEIN_KINASE_DOM"/>
    <property type="match status" value="1"/>
</dbReference>
<dbReference type="CDD" id="cd14014">
    <property type="entry name" value="STKc_PknB_like"/>
    <property type="match status" value="1"/>
</dbReference>
<dbReference type="EMBL" id="JADBDZ010000001">
    <property type="protein sequence ID" value="MBE1533713.1"/>
    <property type="molecule type" value="Genomic_DNA"/>
</dbReference>
<keyword evidence="6" id="KW-1185">Reference proteome</keyword>
<comment type="caution">
    <text evidence="5">The sequence shown here is derived from an EMBL/GenBank/DDBJ whole genome shotgun (WGS) entry which is preliminary data.</text>
</comment>
<evidence type="ECO:0000256" key="3">
    <source>
        <dbReference type="ARBA" id="ARBA00022840"/>
    </source>
</evidence>
<keyword evidence="3" id="KW-0067">ATP-binding</keyword>
<reference evidence="5 6" key="1">
    <citation type="submission" date="2020-10" db="EMBL/GenBank/DDBJ databases">
        <title>Sequencing the genomes of 1000 actinobacteria strains.</title>
        <authorList>
            <person name="Klenk H.-P."/>
        </authorList>
    </citation>
    <scope>NUCLEOTIDE SEQUENCE [LARGE SCALE GENOMIC DNA]</scope>
    <source>
        <strain evidence="5 6">DSM 46744</strain>
    </source>
</reference>
<dbReference type="InterPro" id="IPR011009">
    <property type="entry name" value="Kinase-like_dom_sf"/>
</dbReference>
<protein>
    <submittedName>
        <fullName evidence="5">Serine/threonine protein kinase</fullName>
    </submittedName>
</protein>